<dbReference type="GO" id="GO:0009403">
    <property type="term" value="P:toxin biosynthetic process"/>
    <property type="evidence" value="ECO:0007669"/>
    <property type="project" value="InterPro"/>
</dbReference>
<proteinExistence type="predicted"/>
<reference evidence="6 7" key="1">
    <citation type="submission" date="2020-07" db="EMBL/GenBank/DDBJ databases">
        <title>Sequencing the genomes of 1000 actinobacteria strains.</title>
        <authorList>
            <person name="Klenk H.-P."/>
        </authorList>
    </citation>
    <scope>NUCLEOTIDE SEQUENCE [LARGE SCALE GENOMIC DNA]</scope>
    <source>
        <strain evidence="6 7">DSM 44749</strain>
    </source>
</reference>
<feature type="transmembrane region" description="Helical" evidence="5">
    <location>
        <begin position="59"/>
        <end position="84"/>
    </location>
</feature>
<dbReference type="Pfam" id="PF02674">
    <property type="entry name" value="Colicin_V"/>
    <property type="match status" value="1"/>
</dbReference>
<dbReference type="Proteomes" id="UP000549695">
    <property type="component" value="Unassembled WGS sequence"/>
</dbReference>
<dbReference type="RefSeq" id="WP_179761240.1">
    <property type="nucleotide sequence ID" value="NZ_BAAAJZ010000003.1"/>
</dbReference>
<name>A0A852W1S9_PSEA5</name>
<accession>A0A852W1S9</accession>
<organism evidence="6 7">
    <name type="scientific">Pseudonocardia alni</name>
    <name type="common">Amycolata alni</name>
    <dbReference type="NCBI Taxonomy" id="33907"/>
    <lineage>
        <taxon>Bacteria</taxon>
        <taxon>Bacillati</taxon>
        <taxon>Actinomycetota</taxon>
        <taxon>Actinomycetes</taxon>
        <taxon>Pseudonocardiales</taxon>
        <taxon>Pseudonocardiaceae</taxon>
        <taxon>Pseudonocardia</taxon>
    </lineage>
</organism>
<comment type="subcellular location">
    <subcellularLocation>
        <location evidence="1">Membrane</location>
        <topology evidence="1">Multi-pass membrane protein</topology>
    </subcellularLocation>
</comment>
<evidence type="ECO:0000313" key="6">
    <source>
        <dbReference type="EMBL" id="NYG02330.1"/>
    </source>
</evidence>
<gene>
    <name evidence="6" type="ORF">HDA37_002615</name>
</gene>
<dbReference type="EMBL" id="JACCCZ010000001">
    <property type="protein sequence ID" value="NYG02330.1"/>
    <property type="molecule type" value="Genomic_DNA"/>
</dbReference>
<keyword evidence="4 5" id="KW-0472">Membrane</keyword>
<keyword evidence="7" id="KW-1185">Reference proteome</keyword>
<evidence type="ECO:0000313" key="7">
    <source>
        <dbReference type="Proteomes" id="UP000549695"/>
    </source>
</evidence>
<evidence type="ECO:0000256" key="2">
    <source>
        <dbReference type="ARBA" id="ARBA00022692"/>
    </source>
</evidence>
<dbReference type="AlphaFoldDB" id="A0A852W1S9"/>
<dbReference type="InterPro" id="IPR003825">
    <property type="entry name" value="Colicin-V_CvpA"/>
</dbReference>
<evidence type="ECO:0000256" key="1">
    <source>
        <dbReference type="ARBA" id="ARBA00004141"/>
    </source>
</evidence>
<evidence type="ECO:0000256" key="4">
    <source>
        <dbReference type="ARBA" id="ARBA00023136"/>
    </source>
</evidence>
<evidence type="ECO:0000256" key="3">
    <source>
        <dbReference type="ARBA" id="ARBA00022989"/>
    </source>
</evidence>
<keyword evidence="2 5" id="KW-0812">Transmembrane</keyword>
<feature type="transmembrane region" description="Helical" evidence="5">
    <location>
        <begin position="6"/>
        <end position="23"/>
    </location>
</feature>
<keyword evidence="3 5" id="KW-1133">Transmembrane helix</keyword>
<dbReference type="GeneID" id="98052373"/>
<sequence>MTLLDVIVLIIVVAAAIGGFRRLGGVARAGRLLGLVVGAGLGAAWGSNLARYGDTPDSAWLWGLVGVIAGLLLGSLVGGFLGGLVSRVLARGKLSLLDRVVGAVTGAVTALLVIWLVSWVVPAVVSAEALAPVTTLAQSLGGSRIVDSVSELLPATTSAARDVVDAARPPAG</sequence>
<evidence type="ECO:0000256" key="5">
    <source>
        <dbReference type="SAM" id="Phobius"/>
    </source>
</evidence>
<comment type="caution">
    <text evidence="6">The sequence shown here is derived from an EMBL/GenBank/DDBJ whole genome shotgun (WGS) entry which is preliminary data.</text>
</comment>
<dbReference type="GO" id="GO:0016020">
    <property type="term" value="C:membrane"/>
    <property type="evidence" value="ECO:0007669"/>
    <property type="project" value="UniProtKB-SubCell"/>
</dbReference>
<protein>
    <submittedName>
        <fullName evidence="6">Membrane protein required for colicin V production</fullName>
    </submittedName>
</protein>
<feature type="transmembrane region" description="Helical" evidence="5">
    <location>
        <begin position="96"/>
        <end position="121"/>
    </location>
</feature>
<feature type="transmembrane region" description="Helical" evidence="5">
    <location>
        <begin position="30"/>
        <end position="47"/>
    </location>
</feature>